<name>A0A392PUA1_9FABA</name>
<evidence type="ECO:0000313" key="2">
    <source>
        <dbReference type="Proteomes" id="UP000265520"/>
    </source>
</evidence>
<protein>
    <submittedName>
        <fullName evidence="1">Uncharacterized protein</fullName>
    </submittedName>
</protein>
<accession>A0A392PUA1</accession>
<proteinExistence type="predicted"/>
<dbReference type="Proteomes" id="UP000265520">
    <property type="component" value="Unassembled WGS sequence"/>
</dbReference>
<dbReference type="AlphaFoldDB" id="A0A392PUA1"/>
<organism evidence="1 2">
    <name type="scientific">Trifolium medium</name>
    <dbReference type="NCBI Taxonomy" id="97028"/>
    <lineage>
        <taxon>Eukaryota</taxon>
        <taxon>Viridiplantae</taxon>
        <taxon>Streptophyta</taxon>
        <taxon>Embryophyta</taxon>
        <taxon>Tracheophyta</taxon>
        <taxon>Spermatophyta</taxon>
        <taxon>Magnoliopsida</taxon>
        <taxon>eudicotyledons</taxon>
        <taxon>Gunneridae</taxon>
        <taxon>Pentapetalae</taxon>
        <taxon>rosids</taxon>
        <taxon>fabids</taxon>
        <taxon>Fabales</taxon>
        <taxon>Fabaceae</taxon>
        <taxon>Papilionoideae</taxon>
        <taxon>50 kb inversion clade</taxon>
        <taxon>NPAAA clade</taxon>
        <taxon>Hologalegina</taxon>
        <taxon>IRL clade</taxon>
        <taxon>Trifolieae</taxon>
        <taxon>Trifolium</taxon>
    </lineage>
</organism>
<evidence type="ECO:0000313" key="1">
    <source>
        <dbReference type="EMBL" id="MCI15262.1"/>
    </source>
</evidence>
<feature type="non-terminal residue" evidence="1">
    <location>
        <position position="1"/>
    </location>
</feature>
<reference evidence="1 2" key="1">
    <citation type="journal article" date="2018" name="Front. Plant Sci.">
        <title>Red Clover (Trifolium pratense) and Zigzag Clover (T. medium) - A Picture of Genomic Similarities and Differences.</title>
        <authorList>
            <person name="Dluhosova J."/>
            <person name="Istvanek J."/>
            <person name="Nedelnik J."/>
            <person name="Repkova J."/>
        </authorList>
    </citation>
    <scope>NUCLEOTIDE SEQUENCE [LARGE SCALE GENOMIC DNA]</scope>
    <source>
        <strain evidence="2">cv. 10/8</strain>
        <tissue evidence="1">Leaf</tissue>
    </source>
</reference>
<keyword evidence="2" id="KW-1185">Reference proteome</keyword>
<dbReference type="EMBL" id="LXQA010095697">
    <property type="protein sequence ID" value="MCI15262.1"/>
    <property type="molecule type" value="Genomic_DNA"/>
</dbReference>
<comment type="caution">
    <text evidence="1">The sequence shown here is derived from an EMBL/GenBank/DDBJ whole genome shotgun (WGS) entry which is preliminary data.</text>
</comment>
<sequence>EDDDLMRELERRLGPSLGEWFGVRELGELDRVRSGTASISEWFGLLDSGLDPKENELKSEGIAFVK</sequence>